<reference evidence="2" key="1">
    <citation type="submission" date="2023-04" db="EMBL/GenBank/DDBJ databases">
        <title>Genomic characterization of faba bean (Vicia faba) microsymbionts in Mexican soils.</title>
        <authorList>
            <person name="Rivera Orduna F.N."/>
            <person name="Guevara-Luna J."/>
            <person name="Yan J."/>
            <person name="Arroyo-Herrera I."/>
            <person name="Li Y."/>
            <person name="Vasquez-Murrieta M.S."/>
            <person name="Wang E.T."/>
        </authorList>
    </citation>
    <scope>NUCLEOTIDE SEQUENCE</scope>
    <source>
        <strain evidence="2">CH26</strain>
    </source>
</reference>
<accession>A0AAJ2H4V0</accession>
<comment type="caution">
    <text evidence="2">The sequence shown here is derived from an EMBL/GenBank/DDBJ whole genome shotgun (WGS) entry which is preliminary data.</text>
</comment>
<dbReference type="PANTHER" id="PTHR30218">
    <property type="entry name" value="POLYPHOSPHATE KINASE"/>
    <property type="match status" value="1"/>
</dbReference>
<dbReference type="Gene3D" id="3.30.870.10">
    <property type="entry name" value="Endonuclease Chain A"/>
    <property type="match status" value="1"/>
</dbReference>
<feature type="non-terminal residue" evidence="2">
    <location>
        <position position="1"/>
    </location>
</feature>
<evidence type="ECO:0000313" key="2">
    <source>
        <dbReference type="EMBL" id="MDR9778703.1"/>
    </source>
</evidence>
<feature type="non-terminal residue" evidence="2">
    <location>
        <position position="120"/>
    </location>
</feature>
<dbReference type="PANTHER" id="PTHR30218:SF0">
    <property type="entry name" value="POLYPHOSPHATE KINASE"/>
    <property type="match status" value="1"/>
</dbReference>
<sequence length="120" mass="13300">SNVCFSTTLNQTPQPLPLLHFKKILVAPFNLYAALIGFIEHEIALAHAGLPAHIIIKANALTQPQLIHALYRASQCGVKVDLIIRSICSLRPQVAGLSDNIQVRSIVGRFLEHTRVFYFS</sequence>
<dbReference type="InterPro" id="IPR003414">
    <property type="entry name" value="PP_kinase"/>
</dbReference>
<dbReference type="GO" id="GO:0006799">
    <property type="term" value="P:polyphosphate biosynthetic process"/>
    <property type="evidence" value="ECO:0007669"/>
    <property type="project" value="InterPro"/>
</dbReference>
<dbReference type="Pfam" id="PF13090">
    <property type="entry name" value="PP_kinase_C"/>
    <property type="match status" value="1"/>
</dbReference>
<evidence type="ECO:0000259" key="1">
    <source>
        <dbReference type="Pfam" id="PF13090"/>
    </source>
</evidence>
<dbReference type="SUPFAM" id="SSF56024">
    <property type="entry name" value="Phospholipase D/nuclease"/>
    <property type="match status" value="1"/>
</dbReference>
<proteinExistence type="predicted"/>
<protein>
    <recommendedName>
        <fullName evidence="1">Polyphosphate kinase C-terminal domain-containing protein</fullName>
    </recommendedName>
</protein>
<dbReference type="AlphaFoldDB" id="A0AAJ2H4V0"/>
<feature type="domain" description="Polyphosphate kinase C-terminal" evidence="1">
    <location>
        <begin position="25"/>
        <end position="120"/>
    </location>
</feature>
<gene>
    <name evidence="2" type="ORF">RJJ65_39860</name>
</gene>
<organism evidence="2 3">
    <name type="scientific">Rhizobium hidalgonense</name>
    <dbReference type="NCBI Taxonomy" id="1538159"/>
    <lineage>
        <taxon>Bacteria</taxon>
        <taxon>Pseudomonadati</taxon>
        <taxon>Pseudomonadota</taxon>
        <taxon>Alphaproteobacteria</taxon>
        <taxon>Hyphomicrobiales</taxon>
        <taxon>Rhizobiaceae</taxon>
        <taxon>Rhizobium/Agrobacterium group</taxon>
        <taxon>Rhizobium</taxon>
    </lineage>
</organism>
<dbReference type="Proteomes" id="UP001268610">
    <property type="component" value="Unassembled WGS sequence"/>
</dbReference>
<name>A0AAJ2H4V0_9HYPH</name>
<dbReference type="GO" id="GO:0009358">
    <property type="term" value="C:polyphosphate kinase complex"/>
    <property type="evidence" value="ECO:0007669"/>
    <property type="project" value="InterPro"/>
</dbReference>
<dbReference type="EMBL" id="JAVLSF010001113">
    <property type="protein sequence ID" value="MDR9778703.1"/>
    <property type="molecule type" value="Genomic_DNA"/>
</dbReference>
<dbReference type="InterPro" id="IPR025200">
    <property type="entry name" value="PPK_C_dom2"/>
</dbReference>
<dbReference type="GO" id="GO:0008976">
    <property type="term" value="F:polyphosphate kinase activity"/>
    <property type="evidence" value="ECO:0007669"/>
    <property type="project" value="InterPro"/>
</dbReference>
<evidence type="ECO:0000313" key="3">
    <source>
        <dbReference type="Proteomes" id="UP001268610"/>
    </source>
</evidence>